<dbReference type="InterPro" id="IPR001845">
    <property type="entry name" value="HTH_ArsR_DNA-bd_dom"/>
</dbReference>
<dbReference type="Gene3D" id="1.10.10.10">
    <property type="entry name" value="Winged helix-like DNA-binding domain superfamily/Winged helix DNA-binding domain"/>
    <property type="match status" value="1"/>
</dbReference>
<comment type="caution">
    <text evidence="5">The sequence shown here is derived from an EMBL/GenBank/DDBJ whole genome shotgun (WGS) entry which is preliminary data.</text>
</comment>
<keyword evidence="1" id="KW-0805">Transcription regulation</keyword>
<dbReference type="SUPFAM" id="SSF46785">
    <property type="entry name" value="Winged helix' DNA-binding domain"/>
    <property type="match status" value="1"/>
</dbReference>
<protein>
    <submittedName>
        <fullName evidence="5">ArsR family transcriptional regulator</fullName>
    </submittedName>
</protein>
<dbReference type="CDD" id="cd00090">
    <property type="entry name" value="HTH_ARSR"/>
    <property type="match status" value="1"/>
</dbReference>
<dbReference type="AlphaFoldDB" id="A0A4R2LD27"/>
<dbReference type="PRINTS" id="PR00778">
    <property type="entry name" value="HTHARSR"/>
</dbReference>
<organism evidence="5 6">
    <name type="scientific">Plasticicumulans lactativorans</name>
    <dbReference type="NCBI Taxonomy" id="1133106"/>
    <lineage>
        <taxon>Bacteria</taxon>
        <taxon>Pseudomonadati</taxon>
        <taxon>Pseudomonadota</taxon>
        <taxon>Gammaproteobacteria</taxon>
        <taxon>Candidatus Competibacteraceae</taxon>
        <taxon>Plasticicumulans</taxon>
    </lineage>
</organism>
<dbReference type="InterPro" id="IPR036390">
    <property type="entry name" value="WH_DNA-bd_sf"/>
</dbReference>
<dbReference type="Proteomes" id="UP000295765">
    <property type="component" value="Unassembled WGS sequence"/>
</dbReference>
<keyword evidence="3" id="KW-0804">Transcription</keyword>
<dbReference type="GO" id="GO:0003700">
    <property type="term" value="F:DNA-binding transcription factor activity"/>
    <property type="evidence" value="ECO:0007669"/>
    <property type="project" value="InterPro"/>
</dbReference>
<keyword evidence="6" id="KW-1185">Reference proteome</keyword>
<dbReference type="EMBL" id="SLWY01000005">
    <property type="protein sequence ID" value="TCO82336.1"/>
    <property type="molecule type" value="Genomic_DNA"/>
</dbReference>
<keyword evidence="2" id="KW-0238">DNA-binding</keyword>
<dbReference type="Pfam" id="PF01022">
    <property type="entry name" value="HTH_5"/>
    <property type="match status" value="1"/>
</dbReference>
<dbReference type="InterPro" id="IPR051011">
    <property type="entry name" value="Metal_resp_trans_reg"/>
</dbReference>
<dbReference type="PROSITE" id="PS50987">
    <property type="entry name" value="HTH_ARSR_2"/>
    <property type="match status" value="1"/>
</dbReference>
<evidence type="ECO:0000313" key="6">
    <source>
        <dbReference type="Proteomes" id="UP000295765"/>
    </source>
</evidence>
<dbReference type="InterPro" id="IPR011991">
    <property type="entry name" value="ArsR-like_HTH"/>
</dbReference>
<evidence type="ECO:0000256" key="3">
    <source>
        <dbReference type="ARBA" id="ARBA00023163"/>
    </source>
</evidence>
<gene>
    <name evidence="5" type="ORF">EV699_105126</name>
</gene>
<reference evidence="5 6" key="1">
    <citation type="submission" date="2019-03" db="EMBL/GenBank/DDBJ databases">
        <title>Genomic Encyclopedia of Type Strains, Phase IV (KMG-IV): sequencing the most valuable type-strain genomes for metagenomic binning, comparative biology and taxonomic classification.</title>
        <authorList>
            <person name="Goeker M."/>
        </authorList>
    </citation>
    <scope>NUCLEOTIDE SEQUENCE [LARGE SCALE GENOMIC DNA]</scope>
    <source>
        <strain evidence="5 6">DSM 25287</strain>
    </source>
</reference>
<evidence type="ECO:0000313" key="5">
    <source>
        <dbReference type="EMBL" id="TCO82336.1"/>
    </source>
</evidence>
<feature type="domain" description="HTH arsR-type" evidence="4">
    <location>
        <begin position="5"/>
        <end position="99"/>
    </location>
</feature>
<evidence type="ECO:0000259" key="4">
    <source>
        <dbReference type="PROSITE" id="PS50987"/>
    </source>
</evidence>
<evidence type="ECO:0000256" key="2">
    <source>
        <dbReference type="ARBA" id="ARBA00023125"/>
    </source>
</evidence>
<sequence>MNIEEMDKSAMAAADLLKSLASPWRLKILCQLLEGEKAVGQLAQLLGARDALVSQHLMLLRKDGLVSNRRNGQTIYYSIASDAAARVIRTLYDIFCAPADVPGDT</sequence>
<proteinExistence type="predicted"/>
<evidence type="ECO:0000256" key="1">
    <source>
        <dbReference type="ARBA" id="ARBA00023015"/>
    </source>
</evidence>
<dbReference type="PANTHER" id="PTHR43132:SF2">
    <property type="entry name" value="ARSENICAL RESISTANCE OPERON REPRESSOR ARSR-RELATED"/>
    <property type="match status" value="1"/>
</dbReference>
<accession>A0A4R2LD27</accession>
<name>A0A4R2LD27_9GAMM</name>
<dbReference type="SMART" id="SM00418">
    <property type="entry name" value="HTH_ARSR"/>
    <property type="match status" value="1"/>
</dbReference>
<dbReference type="GO" id="GO:0003677">
    <property type="term" value="F:DNA binding"/>
    <property type="evidence" value="ECO:0007669"/>
    <property type="project" value="UniProtKB-KW"/>
</dbReference>
<dbReference type="InterPro" id="IPR036388">
    <property type="entry name" value="WH-like_DNA-bd_sf"/>
</dbReference>
<dbReference type="NCBIfam" id="NF033788">
    <property type="entry name" value="HTH_metalloreg"/>
    <property type="match status" value="1"/>
</dbReference>
<dbReference type="PANTHER" id="PTHR43132">
    <property type="entry name" value="ARSENICAL RESISTANCE OPERON REPRESSOR ARSR-RELATED"/>
    <property type="match status" value="1"/>
</dbReference>